<protein>
    <submittedName>
        <fullName evidence="2">Uncharacterized protein</fullName>
    </submittedName>
</protein>
<dbReference type="EMBL" id="AP013060">
    <property type="protein sequence ID" value="BAN26518.1"/>
    <property type="molecule type" value="Genomic_DNA"/>
</dbReference>
<name>R4WPC3_9BURK</name>
<sequence length="40" mass="4661">MPSRSQWPAMPHGRIDNVDRTNGLPVWFETSARRNPRGNR</sequence>
<dbReference type="HOGENOM" id="CLU_3286163_0_0_4"/>
<reference evidence="2 3" key="1">
    <citation type="journal article" date="2013" name="Genome Announc.">
        <title>Complete Genome Sequence of Burkholderia sp. Strain RPE64, Bacterial Symbiont of the Bean Bug Riptortus pedestris.</title>
        <authorList>
            <person name="Shibata T.F."/>
            <person name="Maeda T."/>
            <person name="Nikoh N."/>
            <person name="Yamaguchi K."/>
            <person name="Oshima K."/>
            <person name="Hattori M."/>
            <person name="Nishiyama T."/>
            <person name="Hasebe M."/>
            <person name="Fukatsu T."/>
            <person name="Kikuchi Y."/>
            <person name="Shigenobu S."/>
        </authorList>
    </citation>
    <scope>NUCLEOTIDE SEQUENCE [LARGE SCALE GENOMIC DNA]</scope>
</reference>
<keyword evidence="3" id="KW-1185">Reference proteome</keyword>
<reference evidence="2 3" key="2">
    <citation type="journal article" date="2018" name="Int. J. Syst. Evol. Microbiol.">
        <title>Burkholderia insecticola sp. nov., a gut symbiotic bacterium of the bean bug Riptortus pedestris.</title>
        <authorList>
            <person name="Takeshita K."/>
            <person name="Tamaki H."/>
            <person name="Ohbayashi T."/>
            <person name="Meng X.-Y."/>
            <person name="Sone T."/>
            <person name="Mitani Y."/>
            <person name="Peeters C."/>
            <person name="Kikuchi Y."/>
            <person name="Vandamme P."/>
        </authorList>
    </citation>
    <scope>NUCLEOTIDE SEQUENCE [LARGE SCALE GENOMIC DNA]</scope>
    <source>
        <strain evidence="2">RPE64</strain>
    </source>
</reference>
<accession>R4WPC3</accession>
<proteinExistence type="predicted"/>
<evidence type="ECO:0000313" key="2">
    <source>
        <dbReference type="EMBL" id="BAN26518.1"/>
    </source>
</evidence>
<dbReference type="KEGG" id="buo:BRPE64_CCDS04350"/>
<organism evidence="2 3">
    <name type="scientific">Caballeronia insecticola</name>
    <dbReference type="NCBI Taxonomy" id="758793"/>
    <lineage>
        <taxon>Bacteria</taxon>
        <taxon>Pseudomonadati</taxon>
        <taxon>Pseudomonadota</taxon>
        <taxon>Betaproteobacteria</taxon>
        <taxon>Burkholderiales</taxon>
        <taxon>Burkholderiaceae</taxon>
        <taxon>Caballeronia</taxon>
    </lineage>
</organism>
<dbReference type="Proteomes" id="UP000013966">
    <property type="component" value="Chromosome 3"/>
</dbReference>
<gene>
    <name evidence="2" type="ORF">BRPE64_CCDS04350</name>
</gene>
<evidence type="ECO:0000313" key="3">
    <source>
        <dbReference type="Proteomes" id="UP000013966"/>
    </source>
</evidence>
<dbReference type="AlphaFoldDB" id="R4WPC3"/>
<dbReference type="PATRIC" id="fig|758793.3.peg.4750"/>
<feature type="region of interest" description="Disordered" evidence="1">
    <location>
        <begin position="1"/>
        <end position="20"/>
    </location>
</feature>
<evidence type="ECO:0000256" key="1">
    <source>
        <dbReference type="SAM" id="MobiDB-lite"/>
    </source>
</evidence>